<evidence type="ECO:0000256" key="1">
    <source>
        <dbReference type="ARBA" id="ARBA00007957"/>
    </source>
</evidence>
<dbReference type="PANTHER" id="PTHR33202">
    <property type="entry name" value="ZINC UPTAKE REGULATION PROTEIN"/>
    <property type="match status" value="1"/>
</dbReference>
<proteinExistence type="inferred from homology"/>
<keyword evidence="6" id="KW-0804">Transcription</keyword>
<feature type="binding site" evidence="8">
    <location>
        <position position="89"/>
    </location>
    <ligand>
        <name>Fe cation</name>
        <dbReference type="ChEBI" id="CHEBI:24875"/>
    </ligand>
</feature>
<evidence type="ECO:0000256" key="5">
    <source>
        <dbReference type="ARBA" id="ARBA00023125"/>
    </source>
</evidence>
<dbReference type="InterPro" id="IPR036390">
    <property type="entry name" value="WH_DNA-bd_sf"/>
</dbReference>
<dbReference type="InterPro" id="IPR002481">
    <property type="entry name" value="FUR"/>
</dbReference>
<dbReference type="PANTHER" id="PTHR33202:SF22">
    <property type="entry name" value="HYDROGEN PEROXIDE SENSITIVE REPRESSOR"/>
    <property type="match status" value="1"/>
</dbReference>
<keyword evidence="5" id="KW-0238">DNA-binding</keyword>
<evidence type="ECO:0000256" key="4">
    <source>
        <dbReference type="ARBA" id="ARBA00023015"/>
    </source>
</evidence>
<dbReference type="EMBL" id="AP029612">
    <property type="protein sequence ID" value="BFG70927.1"/>
    <property type="molecule type" value="Genomic_DNA"/>
</dbReference>
<organism evidence="9">
    <name type="scientific">Sediminibacterium sp. KACHI17</name>
    <dbReference type="NCBI Taxonomy" id="1751071"/>
    <lineage>
        <taxon>Bacteria</taxon>
        <taxon>Pseudomonadati</taxon>
        <taxon>Bacteroidota</taxon>
        <taxon>Chitinophagia</taxon>
        <taxon>Chitinophagales</taxon>
        <taxon>Chitinophagaceae</taxon>
        <taxon>Sediminibacterium</taxon>
    </lineage>
</organism>
<dbReference type="GO" id="GO:0000976">
    <property type="term" value="F:transcription cis-regulatory region binding"/>
    <property type="evidence" value="ECO:0007669"/>
    <property type="project" value="TreeGrafter"/>
</dbReference>
<dbReference type="RefSeq" id="WP_353548563.1">
    <property type="nucleotide sequence ID" value="NZ_AP029612.1"/>
</dbReference>
<comment type="cofactor">
    <cofactor evidence="8">
        <name>Mn(2+)</name>
        <dbReference type="ChEBI" id="CHEBI:29035"/>
    </cofactor>
    <cofactor evidence="8">
        <name>Fe(2+)</name>
        <dbReference type="ChEBI" id="CHEBI:29033"/>
    </cofactor>
    <text evidence="8">Binds 1 Mn(2+) or Fe(2+) ion per subunit.</text>
</comment>
<dbReference type="Pfam" id="PF01475">
    <property type="entry name" value="FUR"/>
    <property type="match status" value="1"/>
</dbReference>
<feature type="binding site" evidence="7">
    <location>
        <position position="134"/>
    </location>
    <ligand>
        <name>Zn(2+)</name>
        <dbReference type="ChEBI" id="CHEBI:29105"/>
    </ligand>
</feature>
<evidence type="ECO:0000256" key="6">
    <source>
        <dbReference type="ARBA" id="ARBA00023163"/>
    </source>
</evidence>
<dbReference type="GO" id="GO:0008270">
    <property type="term" value="F:zinc ion binding"/>
    <property type="evidence" value="ECO:0007669"/>
    <property type="project" value="TreeGrafter"/>
</dbReference>
<protein>
    <recommendedName>
        <fullName evidence="10">Transcriptional repressor</fullName>
    </recommendedName>
</protein>
<keyword evidence="7" id="KW-0479">Metal-binding</keyword>
<dbReference type="Gene3D" id="3.30.1490.190">
    <property type="match status" value="1"/>
</dbReference>
<keyword evidence="4" id="KW-0805">Transcription regulation</keyword>
<sequence length="139" mass="15501">MQERIVDLLKKNHLSVTESRKKILHHFLDANGALAHADIESKSGTEFDRVTIYRTLQTFVEKGIIHTIPTADNSVRYALCKDECSAGHHHDDHVHFMCDACGTTYCLDHVTVPKVALPDGFKAVQKDLVVSGLCNKCSK</sequence>
<dbReference type="InterPro" id="IPR043135">
    <property type="entry name" value="Fur_C"/>
</dbReference>
<keyword evidence="8" id="KW-0408">Iron</keyword>
<dbReference type="AlphaFoldDB" id="A0AAT9GJP9"/>
<keyword evidence="2" id="KW-0678">Repressor</keyword>
<dbReference type="GO" id="GO:0003700">
    <property type="term" value="F:DNA-binding transcription factor activity"/>
    <property type="evidence" value="ECO:0007669"/>
    <property type="project" value="InterPro"/>
</dbReference>
<evidence type="ECO:0008006" key="10">
    <source>
        <dbReference type="Google" id="ProtNLM"/>
    </source>
</evidence>
<dbReference type="GO" id="GO:1900376">
    <property type="term" value="P:regulation of secondary metabolite biosynthetic process"/>
    <property type="evidence" value="ECO:0007669"/>
    <property type="project" value="TreeGrafter"/>
</dbReference>
<comment type="cofactor">
    <cofactor evidence="7">
        <name>Zn(2+)</name>
        <dbReference type="ChEBI" id="CHEBI:29105"/>
    </cofactor>
    <text evidence="7">Binds 1 zinc ion per subunit.</text>
</comment>
<dbReference type="Gene3D" id="1.10.10.10">
    <property type="entry name" value="Winged helix-like DNA-binding domain superfamily/Winged helix DNA-binding domain"/>
    <property type="match status" value="1"/>
</dbReference>
<evidence type="ECO:0000256" key="3">
    <source>
        <dbReference type="ARBA" id="ARBA00022833"/>
    </source>
</evidence>
<feature type="binding site" evidence="8">
    <location>
        <position position="91"/>
    </location>
    <ligand>
        <name>Fe cation</name>
        <dbReference type="ChEBI" id="CHEBI:24875"/>
    </ligand>
</feature>
<dbReference type="InterPro" id="IPR036388">
    <property type="entry name" value="WH-like_DNA-bd_sf"/>
</dbReference>
<dbReference type="GO" id="GO:0045892">
    <property type="term" value="P:negative regulation of DNA-templated transcription"/>
    <property type="evidence" value="ECO:0007669"/>
    <property type="project" value="TreeGrafter"/>
</dbReference>
<gene>
    <name evidence="9" type="ORF">KACHI17_18080</name>
</gene>
<name>A0AAT9GJP9_9BACT</name>
<evidence type="ECO:0000256" key="8">
    <source>
        <dbReference type="PIRSR" id="PIRSR602481-2"/>
    </source>
</evidence>
<dbReference type="SUPFAM" id="SSF46785">
    <property type="entry name" value="Winged helix' DNA-binding domain"/>
    <property type="match status" value="1"/>
</dbReference>
<keyword evidence="3 7" id="KW-0862">Zinc</keyword>
<feature type="binding site" evidence="7">
    <location>
        <position position="98"/>
    </location>
    <ligand>
        <name>Zn(2+)</name>
        <dbReference type="ChEBI" id="CHEBI:29105"/>
    </ligand>
</feature>
<comment type="similarity">
    <text evidence="1">Belongs to the Fur family.</text>
</comment>
<feature type="binding site" evidence="7">
    <location>
        <position position="137"/>
    </location>
    <ligand>
        <name>Zn(2+)</name>
        <dbReference type="ChEBI" id="CHEBI:29105"/>
    </ligand>
</feature>
<feature type="binding site" evidence="7">
    <location>
        <position position="101"/>
    </location>
    <ligand>
        <name>Zn(2+)</name>
        <dbReference type="ChEBI" id="CHEBI:29105"/>
    </ligand>
</feature>
<evidence type="ECO:0000256" key="2">
    <source>
        <dbReference type="ARBA" id="ARBA00022491"/>
    </source>
</evidence>
<evidence type="ECO:0000256" key="7">
    <source>
        <dbReference type="PIRSR" id="PIRSR602481-1"/>
    </source>
</evidence>
<accession>A0AAT9GJP9</accession>
<reference evidence="9" key="1">
    <citation type="submission" date="2024-02" db="EMBL/GenBank/DDBJ databases">
        <title>Sediminibacterium planktonica sp. nov. and Sediminibacterium longus sp. nov., isolated from surface lake and river water.</title>
        <authorList>
            <person name="Watanabe K."/>
            <person name="Takemine S."/>
            <person name="Ishii Y."/>
            <person name="Ogata Y."/>
            <person name="Shindo C."/>
            <person name="Suda W."/>
        </authorList>
    </citation>
    <scope>NUCLEOTIDE SEQUENCE</scope>
    <source>
        <strain evidence="9">KACHI17</strain>
    </source>
</reference>
<evidence type="ECO:0000313" key="9">
    <source>
        <dbReference type="EMBL" id="BFG70927.1"/>
    </source>
</evidence>